<dbReference type="SUPFAM" id="SSF51126">
    <property type="entry name" value="Pectin lyase-like"/>
    <property type="match status" value="1"/>
</dbReference>
<dbReference type="RefSeq" id="WP_146590454.1">
    <property type="nucleotide sequence ID" value="NZ_SJPO01000011.1"/>
</dbReference>
<dbReference type="InterPro" id="IPR011050">
    <property type="entry name" value="Pectin_lyase_fold/virulence"/>
</dbReference>
<feature type="signal peptide" evidence="2">
    <location>
        <begin position="1"/>
        <end position="23"/>
    </location>
</feature>
<protein>
    <submittedName>
        <fullName evidence="3">Autotransporter-associated beta strand repeat protein</fullName>
    </submittedName>
</protein>
<dbReference type="Proteomes" id="UP000318478">
    <property type="component" value="Unassembled WGS sequence"/>
</dbReference>
<dbReference type="PROSITE" id="PS00018">
    <property type="entry name" value="EF_HAND_1"/>
    <property type="match status" value="1"/>
</dbReference>
<accession>A0A5C5YEU7</accession>
<comment type="caution">
    <text evidence="3">The sequence shown here is derived from an EMBL/GenBank/DDBJ whole genome shotgun (WGS) entry which is preliminary data.</text>
</comment>
<proteinExistence type="predicted"/>
<keyword evidence="1 2" id="KW-0732">Signal</keyword>
<evidence type="ECO:0000256" key="2">
    <source>
        <dbReference type="SAM" id="SignalP"/>
    </source>
</evidence>
<evidence type="ECO:0000313" key="3">
    <source>
        <dbReference type="EMBL" id="TWT72835.1"/>
    </source>
</evidence>
<keyword evidence="4" id="KW-1185">Reference proteome</keyword>
<feature type="chain" id="PRO_5023084128" evidence="2">
    <location>
        <begin position="24"/>
        <end position="1318"/>
    </location>
</feature>
<dbReference type="NCBIfam" id="TIGR02601">
    <property type="entry name" value="autotrns_rpt"/>
    <property type="match status" value="1"/>
</dbReference>
<evidence type="ECO:0000313" key="4">
    <source>
        <dbReference type="Proteomes" id="UP000318478"/>
    </source>
</evidence>
<dbReference type="Pfam" id="PF12951">
    <property type="entry name" value="PATR"/>
    <property type="match status" value="3"/>
</dbReference>
<dbReference type="EMBL" id="SJPO01000011">
    <property type="protein sequence ID" value="TWT72835.1"/>
    <property type="molecule type" value="Genomic_DNA"/>
</dbReference>
<dbReference type="InterPro" id="IPR013425">
    <property type="entry name" value="Autotrns_rpt"/>
</dbReference>
<dbReference type="InterPro" id="IPR013424">
    <property type="entry name" value="Ice-binding_C"/>
</dbReference>
<dbReference type="InterPro" id="IPR018247">
    <property type="entry name" value="EF_Hand_1_Ca_BS"/>
</dbReference>
<name>A0A5C5YEU7_9BACT</name>
<evidence type="ECO:0000256" key="1">
    <source>
        <dbReference type="ARBA" id="ARBA00022729"/>
    </source>
</evidence>
<reference evidence="3 4" key="1">
    <citation type="submission" date="2019-02" db="EMBL/GenBank/DDBJ databases">
        <title>Deep-cultivation of Planctomycetes and their phenomic and genomic characterization uncovers novel biology.</title>
        <authorList>
            <person name="Wiegand S."/>
            <person name="Jogler M."/>
            <person name="Boedeker C."/>
            <person name="Pinto D."/>
            <person name="Vollmers J."/>
            <person name="Rivas-Marin E."/>
            <person name="Kohn T."/>
            <person name="Peeters S.H."/>
            <person name="Heuer A."/>
            <person name="Rast P."/>
            <person name="Oberbeckmann S."/>
            <person name="Bunk B."/>
            <person name="Jeske O."/>
            <person name="Meyerdierks A."/>
            <person name="Storesund J.E."/>
            <person name="Kallscheuer N."/>
            <person name="Luecker S."/>
            <person name="Lage O.M."/>
            <person name="Pohl T."/>
            <person name="Merkel B.J."/>
            <person name="Hornburger P."/>
            <person name="Mueller R.-W."/>
            <person name="Bruemmer F."/>
            <person name="Labrenz M."/>
            <person name="Spormann A.M."/>
            <person name="Op Den Camp H."/>
            <person name="Overmann J."/>
            <person name="Amann R."/>
            <person name="Jetten M.S.M."/>
            <person name="Mascher T."/>
            <person name="Medema M.H."/>
            <person name="Devos D.P."/>
            <person name="Kaster A.-K."/>
            <person name="Ovreas L."/>
            <person name="Rohde M."/>
            <person name="Galperin M.Y."/>
            <person name="Jogler C."/>
        </authorList>
    </citation>
    <scope>NUCLEOTIDE SEQUENCE [LARGE SCALE GENOMIC DNA]</scope>
    <source>
        <strain evidence="3 4">Pla123a</strain>
    </source>
</reference>
<organism evidence="3 4">
    <name type="scientific">Posidoniimonas polymericola</name>
    <dbReference type="NCBI Taxonomy" id="2528002"/>
    <lineage>
        <taxon>Bacteria</taxon>
        <taxon>Pseudomonadati</taxon>
        <taxon>Planctomycetota</taxon>
        <taxon>Planctomycetia</taxon>
        <taxon>Pirellulales</taxon>
        <taxon>Lacipirellulaceae</taxon>
        <taxon>Posidoniimonas</taxon>
    </lineage>
</organism>
<dbReference type="NCBIfam" id="TIGR02595">
    <property type="entry name" value="PEP_CTERM"/>
    <property type="match status" value="1"/>
</dbReference>
<dbReference type="OrthoDB" id="241071at2"/>
<gene>
    <name evidence="3" type="ORF">Pla123a_41360</name>
</gene>
<sequence precursor="true">MSYLKSLLAVMLVAIAFCVPAQAINIVYSGTSQTADQAIISLIEGSFDDVNINYGDFSNYATNAAVIENADLFIVGRRLTSSAYADATSAGSFNALTVPVVAFTSYVTRPDSDRWGWHGGPAIADLSVVGNETTVTSAGAAAFGLASGDFDWYPEPDMFNAAGSGSVGEGDILATIGGNILAAHWDAGELSGSGVAFGSDRLLFNLSEVGSVTTLPNSAGQQALVNALEAFTPLMPLSANQWDVDGGGSFNLSGNWSSNTVPTQDPLFGVALTAANAPATVTLDSPLSLNSVTFQNPSQYILAGPEALTLAGDHEVSVGSGVHTISANVAGTAGLVKSGAGTLLLEGAKSYTGNTAIQGGTLRINNLESIDNQTSSVVNLETEDATFAVSAGATGTLAAALTGIGRIQLDNDLEDADTVTINRANASYDGQAVVNGGKLAVGNSAALGIGGESFNSTLVDGGEASGSVALTGGVNISSEVLVLEGRENAAFDAVHLTSSGNNSWNGNIIGDVGGTQYNIESTSGTLALGGVISTPDSSDREIVFSGGGNFSVAMISDGTRDVDGVVTGPSSDDTITVVKRGSGTLTITTGTDSVQDYWLGGTVVEQGVLAVAAGSGDAGELQSRSIAVSSGATLNVSSFSQYAQQVAQVFRGAGTINVGSGTLQLFDDASLAPGDGPGQVGTLNVTGNATLSSFATPGSEGAWSFDLGNSSNPGNDQLAVSGSFTASGSPALAVNVTPAHGHIDAGSHMVLSHSGGAVTAVNGMAVQITDALGAPLTTRQSVSVNGSSAGQVNVVVAGEEATRTWNGGVSGVWDIAAMNNWQEGDQQYRDLDRLTFDDTASGTTSIVVDGPRFAGSVTFSNSSNEYTFAGAGGIVGTGDVSVVGAGRVTLANTGNSYTGATTVGSGGSLRFASSASTGDIAISGVLTVGSIGENLSPAGIINGDFEADPDNTAPPTGWTDLSTETSFWVGVADEPGNATADEAALAGFSGNFLTTARLSAGVEAQPTEGSLVQTIDLSSFATDIDDGDQQLFIDFDWGSDDSRDTGIFSMKFFSTTDGSGAELGAGVSVALDDDNGFAFVSSPELVGGLVPIGARSVSIQIDTLRTGGSETNLWIDNLAGTIGEGFNATADLRVEGDLSMVAGSTLELIVASADSFSAAVVEGLLTADGTLLLSELPGSAFNLGDVLDVLDFGAVSGEFDNITLPDLTSGLSWDTSNLLVTGELAVVAIGLPGDFNGDGVVNAADYTVWRDNQGAGDEESLNGNGDGMNGVDQADYLVWRNNYGATSIVGAGSQAVPEPTALILLAIGAGAALRKRDR</sequence>